<gene>
    <name evidence="3" type="ORF">E1B28_011765</name>
</gene>
<dbReference type="GeneID" id="66080840"/>
<dbReference type="Proteomes" id="UP001049176">
    <property type="component" value="Chromosome 7"/>
</dbReference>
<accession>A0A9P7RVV9</accession>
<comment type="caution">
    <text evidence="3">The sequence shown here is derived from an EMBL/GenBank/DDBJ whole genome shotgun (WGS) entry which is preliminary data.</text>
</comment>
<evidence type="ECO:0000256" key="1">
    <source>
        <dbReference type="SAM" id="Coils"/>
    </source>
</evidence>
<feature type="coiled-coil region" evidence="1">
    <location>
        <begin position="57"/>
        <end position="84"/>
    </location>
</feature>
<dbReference type="Pfam" id="PF12937">
    <property type="entry name" value="F-box-like"/>
    <property type="match status" value="1"/>
</dbReference>
<protein>
    <recommendedName>
        <fullName evidence="2">F-box domain-containing protein</fullName>
    </recommendedName>
</protein>
<dbReference type="InterPro" id="IPR032675">
    <property type="entry name" value="LRR_dom_sf"/>
</dbReference>
<feature type="domain" description="F-box" evidence="2">
    <location>
        <begin position="103"/>
        <end position="159"/>
    </location>
</feature>
<evidence type="ECO:0000313" key="3">
    <source>
        <dbReference type="EMBL" id="KAG7090156.1"/>
    </source>
</evidence>
<evidence type="ECO:0000313" key="4">
    <source>
        <dbReference type="Proteomes" id="UP001049176"/>
    </source>
</evidence>
<dbReference type="RefSeq" id="XP_043006626.1">
    <property type="nucleotide sequence ID" value="XM_043156814.1"/>
</dbReference>
<organism evidence="3 4">
    <name type="scientific">Marasmius oreades</name>
    <name type="common">fairy-ring Marasmius</name>
    <dbReference type="NCBI Taxonomy" id="181124"/>
    <lineage>
        <taxon>Eukaryota</taxon>
        <taxon>Fungi</taxon>
        <taxon>Dikarya</taxon>
        <taxon>Basidiomycota</taxon>
        <taxon>Agaricomycotina</taxon>
        <taxon>Agaricomycetes</taxon>
        <taxon>Agaricomycetidae</taxon>
        <taxon>Agaricales</taxon>
        <taxon>Marasmiineae</taxon>
        <taxon>Marasmiaceae</taxon>
        <taxon>Marasmius</taxon>
    </lineage>
</organism>
<keyword evidence="1" id="KW-0175">Coiled coil</keyword>
<dbReference type="AlphaFoldDB" id="A0A9P7RVV9"/>
<dbReference type="OrthoDB" id="2881824at2759"/>
<dbReference type="EMBL" id="CM032187">
    <property type="protein sequence ID" value="KAG7090156.1"/>
    <property type="molecule type" value="Genomic_DNA"/>
</dbReference>
<sequence length="519" mass="59133">MDISLLALRTPLKTCNSCHSAFPPNPNPTIERMDEYLSQHRNRRPSYKELTGLKYCLDSAKQDLKAYTEEIQRIGKVLQELETRKGVLAQATSRIEQLLRPSILRLPVEILLAIFYIYVENSGRNEGKSCAHPALTIGRVCSQWRDVVYSSSGLWSEIYDEEIPSYDSTSGRRFTQLCLRNSGELPLQISFLSHTPEMREPFLEVVKHSRRWKHVTVDCFPSYCDFPADVPMLETLTLTGPSHRKLPAIKVLSPALRRLRLYDELGGSFRFDTSSLTHFSLENVIDFFTFFNILERSPMLTTLEVERMTFRSSKTLDSPLSLPQLTSLAIRDLGTRTSPVCSFSNNIAVPQLTNLSIAGRSDYALGLFDPQITSSRAISISPPPLTSLTLSFLLFNCVQDLFDILTPFNDTLTSLSLVMCLLGSRGEWDELLRRMTFPQSDRLLENLKELEFGYRPWTRDYDTLFLDMVESRWRVDNLTSRLLRLRVACSIDSDKMGVANNLSVLSEQGLEVDIYSSET</sequence>
<dbReference type="InterPro" id="IPR001810">
    <property type="entry name" value="F-box_dom"/>
</dbReference>
<evidence type="ECO:0000259" key="2">
    <source>
        <dbReference type="Pfam" id="PF12937"/>
    </source>
</evidence>
<name>A0A9P7RVV9_9AGAR</name>
<dbReference type="Gene3D" id="3.80.10.10">
    <property type="entry name" value="Ribonuclease Inhibitor"/>
    <property type="match status" value="1"/>
</dbReference>
<proteinExistence type="predicted"/>
<dbReference type="KEGG" id="more:E1B28_011765"/>
<keyword evidence="4" id="KW-1185">Reference proteome</keyword>
<dbReference type="Gene3D" id="1.20.1280.50">
    <property type="match status" value="1"/>
</dbReference>
<dbReference type="SUPFAM" id="SSF52047">
    <property type="entry name" value="RNI-like"/>
    <property type="match status" value="1"/>
</dbReference>
<reference evidence="3" key="1">
    <citation type="journal article" date="2021" name="Genome Biol. Evol.">
        <title>The assembled and annotated genome of the fairy-ring fungus Marasmius oreades.</title>
        <authorList>
            <person name="Hiltunen M."/>
            <person name="Ament-Velasquez S.L."/>
            <person name="Johannesson H."/>
        </authorList>
    </citation>
    <scope>NUCLEOTIDE SEQUENCE</scope>
    <source>
        <strain evidence="3">03SP1</strain>
    </source>
</reference>